<dbReference type="GO" id="GO:0016020">
    <property type="term" value="C:membrane"/>
    <property type="evidence" value="ECO:0007669"/>
    <property type="project" value="UniProtKB-SubCell"/>
</dbReference>
<dbReference type="InterPro" id="IPR003441">
    <property type="entry name" value="NAC-dom"/>
</dbReference>
<evidence type="ECO:0000313" key="14">
    <source>
        <dbReference type="Proteomes" id="UP001237642"/>
    </source>
</evidence>
<dbReference type="GO" id="GO:0000976">
    <property type="term" value="F:transcription cis-regulatory region binding"/>
    <property type="evidence" value="ECO:0007669"/>
    <property type="project" value="UniProtKB-ARBA"/>
</dbReference>
<evidence type="ECO:0000313" key="13">
    <source>
        <dbReference type="EMBL" id="KAK1399386.1"/>
    </source>
</evidence>
<reference evidence="13" key="1">
    <citation type="submission" date="2023-02" db="EMBL/GenBank/DDBJ databases">
        <title>Genome of toxic invasive species Heracleum sosnowskyi carries increased number of genes despite the absence of recent whole-genome duplications.</title>
        <authorList>
            <person name="Schelkunov M."/>
            <person name="Shtratnikova V."/>
            <person name="Makarenko M."/>
            <person name="Klepikova A."/>
            <person name="Omelchenko D."/>
            <person name="Novikova G."/>
            <person name="Obukhova E."/>
            <person name="Bogdanov V."/>
            <person name="Penin A."/>
            <person name="Logacheva M."/>
        </authorList>
    </citation>
    <scope>NUCLEOTIDE SEQUENCE</scope>
    <source>
        <strain evidence="13">Hsosn_3</strain>
        <tissue evidence="13">Leaf</tissue>
    </source>
</reference>
<evidence type="ECO:0000256" key="4">
    <source>
        <dbReference type="ARBA" id="ARBA00022989"/>
    </source>
</evidence>
<evidence type="ECO:0000256" key="5">
    <source>
        <dbReference type="ARBA" id="ARBA00023015"/>
    </source>
</evidence>
<dbReference type="Gene3D" id="1.10.420.10">
    <property type="entry name" value="Peroxidase, domain 2"/>
    <property type="match status" value="1"/>
</dbReference>
<evidence type="ECO:0000256" key="2">
    <source>
        <dbReference type="ARBA" id="ARBA00004167"/>
    </source>
</evidence>
<comment type="subcellular location">
    <subcellularLocation>
        <location evidence="2">Membrane</location>
        <topology evidence="2">Single-pass membrane protein</topology>
    </subcellularLocation>
    <subcellularLocation>
        <location evidence="1">Nucleus</location>
    </subcellularLocation>
</comment>
<feature type="compositionally biased region" description="Low complexity" evidence="11">
    <location>
        <begin position="410"/>
        <end position="420"/>
    </location>
</feature>
<comment type="caution">
    <text evidence="13">The sequence shown here is derived from an EMBL/GenBank/DDBJ whole genome shotgun (WGS) entry which is preliminary data.</text>
</comment>
<evidence type="ECO:0000256" key="3">
    <source>
        <dbReference type="ARBA" id="ARBA00022692"/>
    </source>
</evidence>
<evidence type="ECO:0000256" key="9">
    <source>
        <dbReference type="ARBA" id="ARBA00023163"/>
    </source>
</evidence>
<dbReference type="GO" id="GO:0006355">
    <property type="term" value="P:regulation of DNA-templated transcription"/>
    <property type="evidence" value="ECO:0007669"/>
    <property type="project" value="InterPro"/>
</dbReference>
<protein>
    <submittedName>
        <fullName evidence="13">IAA-leucine-resistant (ILR1)-like 3</fullName>
    </submittedName>
</protein>
<dbReference type="InterPro" id="IPR010255">
    <property type="entry name" value="Haem_peroxidase_sf"/>
</dbReference>
<keyword evidence="4" id="KW-1133">Transmembrane helix</keyword>
<dbReference type="EMBL" id="JAUIZM010000002">
    <property type="protein sequence ID" value="KAK1399386.1"/>
    <property type="molecule type" value="Genomic_DNA"/>
</dbReference>
<keyword evidence="14" id="KW-1185">Reference proteome</keyword>
<feature type="region of interest" description="Disordered" evidence="11">
    <location>
        <begin position="177"/>
        <end position="211"/>
    </location>
</feature>
<feature type="compositionally biased region" description="Acidic residues" evidence="11">
    <location>
        <begin position="501"/>
        <end position="518"/>
    </location>
</feature>
<keyword evidence="7" id="KW-0472">Membrane</keyword>
<proteinExistence type="predicted"/>
<keyword evidence="3" id="KW-0812">Transmembrane</keyword>
<dbReference type="SUPFAM" id="SSF101941">
    <property type="entry name" value="NAC domain"/>
    <property type="match status" value="1"/>
</dbReference>
<accession>A0AAD8JB52</accession>
<dbReference type="GO" id="GO:0005634">
    <property type="term" value="C:nucleus"/>
    <property type="evidence" value="ECO:0007669"/>
    <property type="project" value="UniProtKB-SubCell"/>
</dbReference>
<dbReference type="GO" id="GO:0004601">
    <property type="term" value="F:peroxidase activity"/>
    <property type="evidence" value="ECO:0007669"/>
    <property type="project" value="InterPro"/>
</dbReference>
<gene>
    <name evidence="13" type="ORF">POM88_009249</name>
</gene>
<dbReference type="PROSITE" id="PS51005">
    <property type="entry name" value="NAC"/>
    <property type="match status" value="1"/>
</dbReference>
<dbReference type="PANTHER" id="PTHR31744:SF216">
    <property type="entry name" value="NAC TRANSCRIPTION FACTOR"/>
    <property type="match status" value="1"/>
</dbReference>
<keyword evidence="8" id="KW-0010">Activator</keyword>
<keyword evidence="9" id="KW-0804">Transcription</keyword>
<evidence type="ECO:0000256" key="8">
    <source>
        <dbReference type="ARBA" id="ARBA00023159"/>
    </source>
</evidence>
<dbReference type="Pfam" id="PF02365">
    <property type="entry name" value="NAM"/>
    <property type="match status" value="1"/>
</dbReference>
<feature type="region of interest" description="Disordered" evidence="11">
    <location>
        <begin position="465"/>
        <end position="523"/>
    </location>
</feature>
<keyword evidence="6" id="KW-0238">DNA-binding</keyword>
<dbReference type="Gene3D" id="2.170.150.80">
    <property type="entry name" value="NAC domain"/>
    <property type="match status" value="1"/>
</dbReference>
<keyword evidence="10" id="KW-0539">Nucleus</keyword>
<dbReference type="GO" id="GO:0020037">
    <property type="term" value="F:heme binding"/>
    <property type="evidence" value="ECO:0007669"/>
    <property type="project" value="InterPro"/>
</dbReference>
<evidence type="ECO:0000256" key="1">
    <source>
        <dbReference type="ARBA" id="ARBA00004123"/>
    </source>
</evidence>
<sequence>MTVVPHGHLPVGYRFRPTDEELINHYLRLKINGFHKEVSVIREVDICKCEPWDLPDMSLVHSIDNEWFFFCPKDRKYQNGQRTNRATVAGYWKATGRDRCIKSRMNVIGKKKTLVFYTGRAPNGNRSHWVIHEYCATDEALSGMHPGQGAFVLCRLFKKHNEKQDEMGEISNCEEVGQNVQSPTVFKPSPEDTMSEQDTPALSRQTGGYETNNGTPFSIEQYSYPSNNCIGEEAEGQLLDIMSSQPNPDMEELLGNFPQVPDHDSNFLSEYPMQGRQDSFDGSTIFGSGNDVDMDIAKFLDAILATSDEHSCEDSASHLISGVDNESPKYINCLSRISAKDSGSSSESDVELVYHQGYCQPDLGGHLNDGFLTEAQQLPSLMTTSPTGEGRYPEYRNEEAQRNIQFMQNSPDVSSAVSSSTGIKIRPRPPSNGRAQSSVSHGTAPRRIRLQMNLQARSNYGCLTKDLSLPDENTEVPPVMKVDDDTDPQTSATDVTSDDGSTTDEDVEDHYQDEEVSQEESSANVKLKSGLQIETKAPSIFIKAPVLSSITSALHIDGKSLAIGVALAAAVALWGVALYSEINPSSPPVTDAGYYMNVVKNRGLFSSDQTLLSSPRRANQVAQYAKHPML</sequence>
<evidence type="ECO:0000256" key="6">
    <source>
        <dbReference type="ARBA" id="ARBA00023125"/>
    </source>
</evidence>
<evidence type="ECO:0000256" key="7">
    <source>
        <dbReference type="ARBA" id="ARBA00023136"/>
    </source>
</evidence>
<keyword evidence="5" id="KW-0805">Transcription regulation</keyword>
<dbReference type="FunFam" id="2.170.150.80:FF:000002">
    <property type="entry name" value="Nac domain-containing protein 86"/>
    <property type="match status" value="1"/>
</dbReference>
<feature type="region of interest" description="Disordered" evidence="11">
    <location>
        <begin position="407"/>
        <end position="447"/>
    </location>
</feature>
<feature type="compositionally biased region" description="Polar residues" evidence="11">
    <location>
        <begin position="196"/>
        <end position="211"/>
    </location>
</feature>
<name>A0AAD8JB52_9APIA</name>
<dbReference type="Proteomes" id="UP001237642">
    <property type="component" value="Unassembled WGS sequence"/>
</dbReference>
<evidence type="ECO:0000256" key="11">
    <source>
        <dbReference type="SAM" id="MobiDB-lite"/>
    </source>
</evidence>
<organism evidence="13 14">
    <name type="scientific">Heracleum sosnowskyi</name>
    <dbReference type="NCBI Taxonomy" id="360622"/>
    <lineage>
        <taxon>Eukaryota</taxon>
        <taxon>Viridiplantae</taxon>
        <taxon>Streptophyta</taxon>
        <taxon>Embryophyta</taxon>
        <taxon>Tracheophyta</taxon>
        <taxon>Spermatophyta</taxon>
        <taxon>Magnoliopsida</taxon>
        <taxon>eudicotyledons</taxon>
        <taxon>Gunneridae</taxon>
        <taxon>Pentapetalae</taxon>
        <taxon>asterids</taxon>
        <taxon>campanulids</taxon>
        <taxon>Apiales</taxon>
        <taxon>Apiaceae</taxon>
        <taxon>Apioideae</taxon>
        <taxon>apioid superclade</taxon>
        <taxon>Tordylieae</taxon>
        <taxon>Tordyliinae</taxon>
        <taxon>Heracleum</taxon>
    </lineage>
</organism>
<dbReference type="PANTHER" id="PTHR31744">
    <property type="entry name" value="PROTEIN CUP-SHAPED COTYLEDON 2-RELATED"/>
    <property type="match status" value="1"/>
</dbReference>
<reference evidence="13" key="2">
    <citation type="submission" date="2023-05" db="EMBL/GenBank/DDBJ databases">
        <authorList>
            <person name="Schelkunov M.I."/>
        </authorList>
    </citation>
    <scope>NUCLEOTIDE SEQUENCE</scope>
    <source>
        <strain evidence="13">Hsosn_3</strain>
        <tissue evidence="13">Leaf</tissue>
    </source>
</reference>
<dbReference type="AlphaFoldDB" id="A0AAD8JB52"/>
<dbReference type="GO" id="GO:0006979">
    <property type="term" value="P:response to oxidative stress"/>
    <property type="evidence" value="ECO:0007669"/>
    <property type="project" value="InterPro"/>
</dbReference>
<dbReference type="InterPro" id="IPR036093">
    <property type="entry name" value="NAC_dom_sf"/>
</dbReference>
<dbReference type="SUPFAM" id="SSF48113">
    <property type="entry name" value="Heme-dependent peroxidases"/>
    <property type="match status" value="1"/>
</dbReference>
<evidence type="ECO:0000259" key="12">
    <source>
        <dbReference type="PROSITE" id="PS51005"/>
    </source>
</evidence>
<feature type="domain" description="NAC" evidence="12">
    <location>
        <begin position="9"/>
        <end position="159"/>
    </location>
</feature>
<evidence type="ECO:0000256" key="10">
    <source>
        <dbReference type="ARBA" id="ARBA00023242"/>
    </source>
</evidence>